<dbReference type="InterPro" id="IPR051206">
    <property type="entry name" value="NAMLAA_amidase_2"/>
</dbReference>
<dbReference type="Gene3D" id="2.30.30.40">
    <property type="entry name" value="SH3 Domains"/>
    <property type="match status" value="1"/>
</dbReference>
<evidence type="ECO:0000256" key="3">
    <source>
        <dbReference type="ARBA" id="ARBA00022801"/>
    </source>
</evidence>
<dbReference type="GO" id="GO:0009253">
    <property type="term" value="P:peptidoglycan catabolic process"/>
    <property type="evidence" value="ECO:0007669"/>
    <property type="project" value="InterPro"/>
</dbReference>
<protein>
    <recommendedName>
        <fullName evidence="2">N-acetylmuramoyl-L-alanine amidase</fullName>
        <ecNumber evidence="2">3.5.1.28</ecNumber>
    </recommendedName>
</protein>
<evidence type="ECO:0000259" key="5">
    <source>
        <dbReference type="SMART" id="SM00644"/>
    </source>
</evidence>
<proteinExistence type="predicted"/>
<name>A0A1H6FEF3_9GAMM</name>
<comment type="catalytic activity">
    <reaction evidence="1">
        <text>Hydrolyzes the link between N-acetylmuramoyl residues and L-amino acid residues in certain cell-wall glycopeptides.</text>
        <dbReference type="EC" id="3.5.1.28"/>
    </reaction>
</comment>
<dbReference type="EMBL" id="FMSV02000549">
    <property type="protein sequence ID" value="SEH08442.1"/>
    <property type="molecule type" value="Genomic_DNA"/>
</dbReference>
<dbReference type="Proteomes" id="UP000236724">
    <property type="component" value="Unassembled WGS sequence"/>
</dbReference>
<evidence type="ECO:0000313" key="7">
    <source>
        <dbReference type="Proteomes" id="UP000236724"/>
    </source>
</evidence>
<dbReference type="InterPro" id="IPR002502">
    <property type="entry name" value="Amidase_domain"/>
</dbReference>
<dbReference type="GO" id="GO:0071555">
    <property type="term" value="P:cell wall organization"/>
    <property type="evidence" value="ECO:0007669"/>
    <property type="project" value="UniProtKB-KW"/>
</dbReference>
<dbReference type="Pfam" id="PF08239">
    <property type="entry name" value="SH3_3"/>
    <property type="match status" value="1"/>
</dbReference>
<keyword evidence="3 6" id="KW-0378">Hydrolase</keyword>
<evidence type="ECO:0000256" key="1">
    <source>
        <dbReference type="ARBA" id="ARBA00001561"/>
    </source>
</evidence>
<dbReference type="GO" id="GO:0008745">
    <property type="term" value="F:N-acetylmuramoyl-L-alanine amidase activity"/>
    <property type="evidence" value="ECO:0007669"/>
    <property type="project" value="UniProtKB-EC"/>
</dbReference>
<dbReference type="EC" id="3.5.1.28" evidence="2"/>
<dbReference type="InterPro" id="IPR003646">
    <property type="entry name" value="SH3-like_bac-type"/>
</dbReference>
<dbReference type="AlphaFoldDB" id="A0A1H6FEF3"/>
<dbReference type="OrthoDB" id="9794842at2"/>
<dbReference type="CDD" id="cd06583">
    <property type="entry name" value="PGRP"/>
    <property type="match status" value="1"/>
</dbReference>
<dbReference type="PANTHER" id="PTHR30417:SF1">
    <property type="entry name" value="N-ACETYLMURAMOYL-L-ALANINE AMIDASE AMID"/>
    <property type="match status" value="1"/>
</dbReference>
<sequence length="278" mass="31622">MKIVNHRLYHDDDTPYPYQETPNKSGEMIPRFLVMHYTAGSGAEQSVKWLLQRRARASAHIVLGRDGSITQLAPFNVASWHAGVSNWKGIKGLNQHSIGIELDNAGPLTRTAEGDWVAWFGDQYASEDVIEAIHKNRSTLQGWQLYTRIQLETALELSETLIREYNLEDIVGHEDIAPRRKTDPGPAFPMETFRSHLYGRPDMTNEEILYETTVNLNIRSGPGSTFPMLEGSPLPQGTRLDLLEQEGNWLQVDVLDEVNGMMDLEGWVHARYVRQIQR</sequence>
<evidence type="ECO:0000313" key="6">
    <source>
        <dbReference type="EMBL" id="SEH08442.1"/>
    </source>
</evidence>
<accession>A0A1H6FEF3</accession>
<dbReference type="GO" id="GO:0009254">
    <property type="term" value="P:peptidoglycan turnover"/>
    <property type="evidence" value="ECO:0007669"/>
    <property type="project" value="TreeGrafter"/>
</dbReference>
<dbReference type="SUPFAM" id="SSF55846">
    <property type="entry name" value="N-acetylmuramoyl-L-alanine amidase-like"/>
    <property type="match status" value="1"/>
</dbReference>
<evidence type="ECO:0000256" key="4">
    <source>
        <dbReference type="ARBA" id="ARBA00023316"/>
    </source>
</evidence>
<evidence type="ECO:0000256" key="2">
    <source>
        <dbReference type="ARBA" id="ARBA00011901"/>
    </source>
</evidence>
<gene>
    <name evidence="6" type="primary">ampD_2</name>
    <name evidence="6" type="ORF">MBHS_04334</name>
</gene>
<dbReference type="InterPro" id="IPR036505">
    <property type="entry name" value="Amidase/PGRP_sf"/>
</dbReference>
<reference evidence="6 7" key="1">
    <citation type="submission" date="2016-10" db="EMBL/GenBank/DDBJ databases">
        <authorList>
            <person name="de Groot N.N."/>
        </authorList>
    </citation>
    <scope>NUCLEOTIDE SEQUENCE [LARGE SCALE GENOMIC DNA]</scope>
    <source>
        <strain evidence="6">MBHS1</strain>
    </source>
</reference>
<dbReference type="Gene3D" id="3.40.80.10">
    <property type="entry name" value="Peptidoglycan recognition protein-like"/>
    <property type="match status" value="1"/>
</dbReference>
<keyword evidence="7" id="KW-1185">Reference proteome</keyword>
<organism evidence="6 7">
    <name type="scientific">Candidatus Venteria ishoeyi</name>
    <dbReference type="NCBI Taxonomy" id="1899563"/>
    <lineage>
        <taxon>Bacteria</taxon>
        <taxon>Pseudomonadati</taxon>
        <taxon>Pseudomonadota</taxon>
        <taxon>Gammaproteobacteria</taxon>
        <taxon>Thiotrichales</taxon>
        <taxon>Thiotrichaceae</taxon>
        <taxon>Venteria</taxon>
    </lineage>
</organism>
<dbReference type="SMART" id="SM00644">
    <property type="entry name" value="Ami_2"/>
    <property type="match status" value="1"/>
</dbReference>
<dbReference type="Pfam" id="PF01510">
    <property type="entry name" value="Amidase_2"/>
    <property type="match status" value="1"/>
</dbReference>
<keyword evidence="4" id="KW-0961">Cell wall biogenesis/degradation</keyword>
<feature type="domain" description="N-acetylmuramoyl-L-alanine amidase" evidence="5">
    <location>
        <begin position="21"/>
        <end position="185"/>
    </location>
</feature>
<dbReference type="RefSeq" id="WP_103921984.1">
    <property type="nucleotide sequence ID" value="NZ_FMSV02000549.1"/>
</dbReference>
<dbReference type="PANTHER" id="PTHR30417">
    <property type="entry name" value="N-ACETYLMURAMOYL-L-ALANINE AMIDASE AMID"/>
    <property type="match status" value="1"/>
</dbReference>